<dbReference type="InterPro" id="IPR002559">
    <property type="entry name" value="Transposase_11"/>
</dbReference>
<accession>X0SE02</accession>
<gene>
    <name evidence="2" type="ORF">S01H1_06183</name>
</gene>
<evidence type="ECO:0000259" key="1">
    <source>
        <dbReference type="Pfam" id="PF01609"/>
    </source>
</evidence>
<dbReference type="PANTHER" id="PTHR34614:SF2">
    <property type="entry name" value="TRANSPOSASE IS4-LIKE DOMAIN-CONTAINING PROTEIN"/>
    <property type="match status" value="1"/>
</dbReference>
<dbReference type="GO" id="GO:0003677">
    <property type="term" value="F:DNA binding"/>
    <property type="evidence" value="ECO:0007669"/>
    <property type="project" value="InterPro"/>
</dbReference>
<dbReference type="AlphaFoldDB" id="X0SE02"/>
<feature type="non-terminal residue" evidence="2">
    <location>
        <position position="1"/>
    </location>
</feature>
<reference evidence="2" key="1">
    <citation type="journal article" date="2014" name="Front. Microbiol.">
        <title>High frequency of phylogenetically diverse reductive dehalogenase-homologous genes in deep subseafloor sedimentary metagenomes.</title>
        <authorList>
            <person name="Kawai M."/>
            <person name="Futagami T."/>
            <person name="Toyoda A."/>
            <person name="Takaki Y."/>
            <person name="Nishi S."/>
            <person name="Hori S."/>
            <person name="Arai W."/>
            <person name="Tsubouchi T."/>
            <person name="Morono Y."/>
            <person name="Uchiyama I."/>
            <person name="Ito T."/>
            <person name="Fujiyama A."/>
            <person name="Inagaki F."/>
            <person name="Takami H."/>
        </authorList>
    </citation>
    <scope>NUCLEOTIDE SEQUENCE</scope>
    <source>
        <strain evidence="2">Expedition CK06-06</strain>
    </source>
</reference>
<feature type="domain" description="Transposase IS4-like" evidence="1">
    <location>
        <begin position="48"/>
        <end position="331"/>
    </location>
</feature>
<dbReference type="Pfam" id="PF01609">
    <property type="entry name" value="DDE_Tnp_1"/>
    <property type="match status" value="1"/>
</dbReference>
<dbReference type="NCBIfam" id="NF033559">
    <property type="entry name" value="transpos_IS1634"/>
    <property type="match status" value="1"/>
</dbReference>
<dbReference type="EMBL" id="BARS01003206">
    <property type="protein sequence ID" value="GAF79234.1"/>
    <property type="molecule type" value="Genomic_DNA"/>
</dbReference>
<dbReference type="InterPro" id="IPR012337">
    <property type="entry name" value="RNaseH-like_sf"/>
</dbReference>
<dbReference type="InterPro" id="IPR047654">
    <property type="entry name" value="IS1634_transpos"/>
</dbReference>
<dbReference type="SUPFAM" id="SSF53098">
    <property type="entry name" value="Ribonuclease H-like"/>
    <property type="match status" value="1"/>
</dbReference>
<sequence>HHEYRAMAFLGEEVPEQRDATPFSPRCIKDLVEEEIFFDQRNLFSGLDLVFFDTTSIYFEGNGGETLGKKGHSKDHRPDLNQMVVGAVIDDNGKPICCEMWPGNTTDVTTLIPVVDRVRKRFNTGQFCIVADRGMISAETLKELESPGRNIPYILGTRMRKVNVVKLNVLSRTGRYKEVYPESNRSSDPSALKVKEVRVDGARYIVCINPRQARKDRKDREAIIASLKDHIKKGPKSLVGNKGYRKYIKVERESVTIDEEKVKSEARFDGKWVLTTNTDLTAEKVALKYKELWQVERVFRDIKTLLETRPIFHKRDDTIRGHVFCSFLALILRKELERRLESSGHFFEWADIKQDLKALQEIVIEENGKRLAIRSQCFRTCGKVFQAVEVALPQTIREI</sequence>
<name>X0SE02_9ZZZZ</name>
<dbReference type="GO" id="GO:0006313">
    <property type="term" value="P:DNA transposition"/>
    <property type="evidence" value="ECO:0007669"/>
    <property type="project" value="InterPro"/>
</dbReference>
<dbReference type="PANTHER" id="PTHR34614">
    <property type="match status" value="1"/>
</dbReference>
<organism evidence="2">
    <name type="scientific">marine sediment metagenome</name>
    <dbReference type="NCBI Taxonomy" id="412755"/>
    <lineage>
        <taxon>unclassified sequences</taxon>
        <taxon>metagenomes</taxon>
        <taxon>ecological metagenomes</taxon>
    </lineage>
</organism>
<dbReference type="GO" id="GO:0004803">
    <property type="term" value="F:transposase activity"/>
    <property type="evidence" value="ECO:0007669"/>
    <property type="project" value="InterPro"/>
</dbReference>
<evidence type="ECO:0000313" key="2">
    <source>
        <dbReference type="EMBL" id="GAF79234.1"/>
    </source>
</evidence>
<comment type="caution">
    <text evidence="2">The sequence shown here is derived from an EMBL/GenBank/DDBJ whole genome shotgun (WGS) entry which is preliminary data.</text>
</comment>
<protein>
    <recommendedName>
        <fullName evidence="1">Transposase IS4-like domain-containing protein</fullName>
    </recommendedName>
</protein>
<proteinExistence type="predicted"/>